<dbReference type="EMBL" id="BAAFGK010000005">
    <property type="protein sequence ID" value="GAB0058887.1"/>
    <property type="molecule type" value="Genomic_DNA"/>
</dbReference>
<dbReference type="Pfam" id="PF13424">
    <property type="entry name" value="TPR_12"/>
    <property type="match status" value="5"/>
</dbReference>
<dbReference type="PROSITE" id="PS00018">
    <property type="entry name" value="EF_HAND_1"/>
    <property type="match status" value="1"/>
</dbReference>
<feature type="domain" description="CHAT" evidence="3">
    <location>
        <begin position="918"/>
        <end position="1264"/>
    </location>
</feature>
<dbReference type="InterPro" id="IPR024983">
    <property type="entry name" value="CHAT_dom"/>
</dbReference>
<dbReference type="PANTHER" id="PTHR45641:SF19">
    <property type="entry name" value="NEPHROCYSTIN-3"/>
    <property type="match status" value="1"/>
</dbReference>
<comment type="caution">
    <text evidence="4">The sequence shown here is derived from an EMBL/GenBank/DDBJ whole genome shotgun (WGS) entry which is preliminary data.</text>
</comment>
<evidence type="ECO:0000256" key="1">
    <source>
        <dbReference type="ARBA" id="ARBA00022737"/>
    </source>
</evidence>
<evidence type="ECO:0000313" key="5">
    <source>
        <dbReference type="Proteomes" id="UP001628193"/>
    </source>
</evidence>
<dbReference type="InterPro" id="IPR019734">
    <property type="entry name" value="TPR_rpt"/>
</dbReference>
<evidence type="ECO:0000256" key="2">
    <source>
        <dbReference type="ARBA" id="ARBA00022803"/>
    </source>
</evidence>
<dbReference type="SMART" id="SM00028">
    <property type="entry name" value="TPR"/>
    <property type="match status" value="9"/>
</dbReference>
<dbReference type="Pfam" id="PF13374">
    <property type="entry name" value="TPR_10"/>
    <property type="match status" value="1"/>
</dbReference>
<name>A0ABQ0CDA9_9PROT</name>
<keyword evidence="1" id="KW-0677">Repeat</keyword>
<keyword evidence="2" id="KW-0802">TPR repeat</keyword>
<reference evidence="4 5" key="1">
    <citation type="submission" date="2024-09" db="EMBL/GenBank/DDBJ databases">
        <title>Draft genome sequence of Candidatus Magnetaquicoccaceae bacterium FCR-1.</title>
        <authorList>
            <person name="Shimoshige H."/>
            <person name="Shimamura S."/>
            <person name="Taoka A."/>
            <person name="Kobayashi H."/>
            <person name="Maekawa T."/>
        </authorList>
    </citation>
    <scope>NUCLEOTIDE SEQUENCE [LARGE SCALE GENOMIC DNA]</scope>
    <source>
        <strain evidence="4 5">FCR-1</strain>
    </source>
</reference>
<dbReference type="RefSeq" id="WP_420906607.1">
    <property type="nucleotide sequence ID" value="NZ_BAAFGK010000005.1"/>
</dbReference>
<sequence>MSPSHGTLPARIRFFRTFLTLSTLCGLLTLVTPDLTAQPLLTAPAIPVDAKAEALLATGKQQLEAGNANEALSHLRQAASLAARAKDAKNAGQANEIISQLVNAMPAWVDEALEKAGSIPKEKAGAAKAWAKSRENAQSLAEKGDLPQAVRMARQALDLARENLGTRHSATFMSERELGTLLALAGKPGEAEPLLRQAATHAREALGAEHPESLACDRALADLLESQGKSADALKIHQAARAAWKARIGLDHPLAIDTELAMAGALREQGRHEEAAVLLRESCPRSMALHGYHHPETARCLEGFARVNLAREAFADGREALEQALEILEGVMAGDDPTLPPVRIAAAEANRRMGDLKRADELLKPVLPKEPIQVNDPLAIEALSARLHLLADQGELPVAETLARKLVKQFATELGHDHPATLSMNVELAAILEKMGRYPEAEIGLKKTLERMTTTLGEDHPTTLTTLNNLGQLLEEAGLYDDAEPLLRQALEKTQSKLGPDRPLTLTTMNNLALLHESQGNFDKAEPLYLNALDAYRKRFGERHVDTQAVVNNLAYLHLLKRDYAKAKPLFDSVLDTWNATLGEQHPRTLKALNNSARVLHQLGEHAEAHKRFTRALELRKKGLGERHPDVIRSMNDLARLLLDMGRAKEAEELARQARALAEQALGPLHPYVFETIETLARILEKGKHPDAFKLRKELFTRRSDFLDRMLWATSDNAREGYIRLYAPELNTHLSLLAGMDPAIAGREALEVGLRRKGQLLKTTSEIRQIVRLGNNPKLKATSDKLTETRKQLASLTLSGPTPETAGTHLKVIHGLETEVERLQLELGQASKRFQKGVVPVTIDDLIKHLPEKSALAEFFFYKDEDRSGLLAAILRKEQGRPLFDLVVYPDPEAIQKLIIDYRAAIQDEDGDEESVKKVGRQAHDRIWAPIRQRIGKRELVHVVPDGLLNILPFPAMVDAEGDYLARGTDLHLLSSSRDLVPVNLPEAKGNYLILAGPDYDADTLGGAAHAKAALEDGSGKRSSDMKQNLRALASGMRGLRFDTLPGAEKEGRLIAALATEKKKSNDFLVRREAQEATLLTLQHAPEILHIATHGFFLKPDENLRKRLLKLVRGGEQHLPPPGDNPLLRAGLAFAGINANAKFLGEMDTDNDGVLTALEVLNLDLTGTRLAVLSACETGLGELHEGEGVYGLRRAFQEAGVKSVISSLWEVNDAGTQALMTSLYARLGEGMNAHRALRESQLDLLESSEWRHPYIWAAFMMIGE</sequence>
<dbReference type="Gene3D" id="1.25.40.10">
    <property type="entry name" value="Tetratricopeptide repeat domain"/>
    <property type="match status" value="4"/>
</dbReference>
<accession>A0ABQ0CDA9</accession>
<dbReference type="PRINTS" id="PR00381">
    <property type="entry name" value="KINESINLIGHT"/>
</dbReference>
<dbReference type="InterPro" id="IPR018247">
    <property type="entry name" value="EF_Hand_1_Ca_BS"/>
</dbReference>
<proteinExistence type="predicted"/>
<dbReference type="Pfam" id="PF12770">
    <property type="entry name" value="CHAT"/>
    <property type="match status" value="1"/>
</dbReference>
<keyword evidence="5" id="KW-1185">Reference proteome</keyword>
<protein>
    <recommendedName>
        <fullName evidence="3">CHAT domain-containing protein</fullName>
    </recommendedName>
</protein>
<organism evidence="4 5">
    <name type="scientific">Candidatus Magnetaquiglobus chichijimensis</name>
    <dbReference type="NCBI Taxonomy" id="3141448"/>
    <lineage>
        <taxon>Bacteria</taxon>
        <taxon>Pseudomonadati</taxon>
        <taxon>Pseudomonadota</taxon>
        <taxon>Magnetococcia</taxon>
        <taxon>Magnetococcales</taxon>
        <taxon>Candidatus Magnetaquicoccaceae</taxon>
        <taxon>Candidatus Magnetaquiglobus</taxon>
    </lineage>
</organism>
<dbReference type="PANTHER" id="PTHR45641">
    <property type="entry name" value="TETRATRICOPEPTIDE REPEAT PROTEIN (AFU_ORTHOLOGUE AFUA_6G03870)"/>
    <property type="match status" value="1"/>
</dbReference>
<evidence type="ECO:0000313" key="4">
    <source>
        <dbReference type="EMBL" id="GAB0058887.1"/>
    </source>
</evidence>
<evidence type="ECO:0000259" key="3">
    <source>
        <dbReference type="Pfam" id="PF12770"/>
    </source>
</evidence>
<dbReference type="SUPFAM" id="SSF48452">
    <property type="entry name" value="TPR-like"/>
    <property type="match status" value="5"/>
</dbReference>
<dbReference type="InterPro" id="IPR011990">
    <property type="entry name" value="TPR-like_helical_dom_sf"/>
</dbReference>
<dbReference type="Proteomes" id="UP001628193">
    <property type="component" value="Unassembled WGS sequence"/>
</dbReference>
<gene>
    <name evidence="4" type="ORF">SIID45300_03246</name>
</gene>